<evidence type="ECO:0000313" key="1">
    <source>
        <dbReference type="EMBL" id="KAA6384938.1"/>
    </source>
</evidence>
<feature type="non-terminal residue" evidence="1">
    <location>
        <position position="132"/>
    </location>
</feature>
<proteinExistence type="predicted"/>
<dbReference type="EMBL" id="SNRW01005505">
    <property type="protein sequence ID" value="KAA6384938.1"/>
    <property type="molecule type" value="Genomic_DNA"/>
</dbReference>
<organism evidence="1 2">
    <name type="scientific">Streblomastix strix</name>
    <dbReference type="NCBI Taxonomy" id="222440"/>
    <lineage>
        <taxon>Eukaryota</taxon>
        <taxon>Metamonada</taxon>
        <taxon>Preaxostyla</taxon>
        <taxon>Oxymonadida</taxon>
        <taxon>Streblomastigidae</taxon>
        <taxon>Streblomastix</taxon>
    </lineage>
</organism>
<reference evidence="1 2" key="1">
    <citation type="submission" date="2019-03" db="EMBL/GenBank/DDBJ databases">
        <title>Single cell metagenomics reveals metabolic interactions within the superorganism composed of flagellate Streblomastix strix and complex community of Bacteroidetes bacteria on its surface.</title>
        <authorList>
            <person name="Treitli S.C."/>
            <person name="Kolisko M."/>
            <person name="Husnik F."/>
            <person name="Keeling P."/>
            <person name="Hampl V."/>
        </authorList>
    </citation>
    <scope>NUCLEOTIDE SEQUENCE [LARGE SCALE GENOMIC DNA]</scope>
    <source>
        <strain evidence="1">ST1C</strain>
    </source>
</reference>
<sequence>MIFEGDGGNLNTLKGRDKSPLSEFYENTNLFEMLIFNTNSTIDLSNQGGFDRDSCGAGQHPCQTLSASISYGLISLVTGQLDFGSIFRIELADYIQQTSQGREELKGKVNKELEIEGLYINNITGSSVRSEQ</sequence>
<accession>A0A5J4VQJ4</accession>
<evidence type="ECO:0000313" key="2">
    <source>
        <dbReference type="Proteomes" id="UP000324800"/>
    </source>
</evidence>
<dbReference type="Proteomes" id="UP000324800">
    <property type="component" value="Unassembled WGS sequence"/>
</dbReference>
<gene>
    <name evidence="1" type="ORF">EZS28_019535</name>
</gene>
<dbReference type="AlphaFoldDB" id="A0A5J4VQJ4"/>
<protein>
    <submittedName>
        <fullName evidence="1">Uncharacterized protein</fullName>
    </submittedName>
</protein>
<name>A0A5J4VQJ4_9EUKA</name>
<comment type="caution">
    <text evidence="1">The sequence shown here is derived from an EMBL/GenBank/DDBJ whole genome shotgun (WGS) entry which is preliminary data.</text>
</comment>